<evidence type="ECO:0000313" key="6">
    <source>
        <dbReference type="EMBL" id="GHG94160.1"/>
    </source>
</evidence>
<dbReference type="GO" id="GO:0003700">
    <property type="term" value="F:DNA-binding transcription factor activity"/>
    <property type="evidence" value="ECO:0007669"/>
    <property type="project" value="InterPro"/>
</dbReference>
<keyword evidence="2" id="KW-0805">Transcription regulation</keyword>
<gene>
    <name evidence="6" type="ORF">GCM10010961_27090</name>
</gene>
<proteinExistence type="inferred from homology"/>
<name>A0A8J3ME33_9RHOB</name>
<keyword evidence="7" id="KW-1185">Reference proteome</keyword>
<dbReference type="SUPFAM" id="SSF46785">
    <property type="entry name" value="Winged helix' DNA-binding domain"/>
    <property type="match status" value="1"/>
</dbReference>
<dbReference type="Pfam" id="PF03466">
    <property type="entry name" value="LysR_substrate"/>
    <property type="match status" value="1"/>
</dbReference>
<dbReference type="FunFam" id="1.10.10.10:FF:000001">
    <property type="entry name" value="LysR family transcriptional regulator"/>
    <property type="match status" value="1"/>
</dbReference>
<dbReference type="PRINTS" id="PR00039">
    <property type="entry name" value="HTHLYSR"/>
</dbReference>
<dbReference type="CDD" id="cd08420">
    <property type="entry name" value="PBP2_CysL_like"/>
    <property type="match status" value="1"/>
</dbReference>
<evidence type="ECO:0000256" key="3">
    <source>
        <dbReference type="ARBA" id="ARBA00023125"/>
    </source>
</evidence>
<evidence type="ECO:0000256" key="4">
    <source>
        <dbReference type="ARBA" id="ARBA00023163"/>
    </source>
</evidence>
<evidence type="ECO:0000313" key="7">
    <source>
        <dbReference type="Proteomes" id="UP000611500"/>
    </source>
</evidence>
<reference evidence="6" key="1">
    <citation type="journal article" date="2014" name="Int. J. Syst. Evol. Microbiol.">
        <title>Complete genome sequence of Corynebacterium casei LMG S-19264T (=DSM 44701T), isolated from a smear-ripened cheese.</title>
        <authorList>
            <consortium name="US DOE Joint Genome Institute (JGI-PGF)"/>
            <person name="Walter F."/>
            <person name="Albersmeier A."/>
            <person name="Kalinowski J."/>
            <person name="Ruckert C."/>
        </authorList>
    </citation>
    <scope>NUCLEOTIDE SEQUENCE</scope>
    <source>
        <strain evidence="6">CGMCC 1.7081</strain>
    </source>
</reference>
<dbReference type="PANTHER" id="PTHR30126">
    <property type="entry name" value="HTH-TYPE TRANSCRIPTIONAL REGULATOR"/>
    <property type="match status" value="1"/>
</dbReference>
<dbReference type="InterPro" id="IPR000847">
    <property type="entry name" value="LysR_HTH_N"/>
</dbReference>
<dbReference type="Proteomes" id="UP000611500">
    <property type="component" value="Unassembled WGS sequence"/>
</dbReference>
<evidence type="ECO:0000259" key="5">
    <source>
        <dbReference type="PROSITE" id="PS50931"/>
    </source>
</evidence>
<sequence>MTLEQIRIFLAVAELCHVTRAADRLGLTQSAVSAAISTLERQYDVRLFDRVGRGIVLTEEGQVMIGAARVLMNEAETARLTLMDLAQETRGQLRIAASQTIASYWLPRYLARMHDLYPRVGLTLRSGNTEDAARAVAEGSADLGFVEGELPPSELRQRVLARDELLMVLPRDHTLARKPRMTAADYRGLRWLMRERGSGTRTVMEAHLVAMGLAEGEADVVLELPSNEAILNAIRAGSSVSMLSWRAVRQSRTAGLALRRITWAPRPRREFRVLSHPDRHRTRAAAAFLDLLTGGEGAKPLVTGGRSRL</sequence>
<evidence type="ECO:0000256" key="1">
    <source>
        <dbReference type="ARBA" id="ARBA00009437"/>
    </source>
</evidence>
<dbReference type="Gene3D" id="3.40.190.290">
    <property type="match status" value="1"/>
</dbReference>
<dbReference type="InterPro" id="IPR036390">
    <property type="entry name" value="WH_DNA-bd_sf"/>
</dbReference>
<dbReference type="GO" id="GO:0000976">
    <property type="term" value="F:transcription cis-regulatory region binding"/>
    <property type="evidence" value="ECO:0007669"/>
    <property type="project" value="TreeGrafter"/>
</dbReference>
<dbReference type="PROSITE" id="PS50931">
    <property type="entry name" value="HTH_LYSR"/>
    <property type="match status" value="1"/>
</dbReference>
<dbReference type="AlphaFoldDB" id="A0A8J3ME33"/>
<protein>
    <submittedName>
        <fullName evidence="6">LysR family transcriptional regulator</fullName>
    </submittedName>
</protein>
<evidence type="ECO:0000256" key="2">
    <source>
        <dbReference type="ARBA" id="ARBA00023015"/>
    </source>
</evidence>
<dbReference type="InterPro" id="IPR036388">
    <property type="entry name" value="WH-like_DNA-bd_sf"/>
</dbReference>
<accession>A0A8J3ME33</accession>
<dbReference type="SUPFAM" id="SSF53850">
    <property type="entry name" value="Periplasmic binding protein-like II"/>
    <property type="match status" value="1"/>
</dbReference>
<keyword evidence="4" id="KW-0804">Transcription</keyword>
<feature type="domain" description="HTH lysR-type" evidence="5">
    <location>
        <begin position="1"/>
        <end position="58"/>
    </location>
</feature>
<dbReference type="Pfam" id="PF00126">
    <property type="entry name" value="HTH_1"/>
    <property type="match status" value="1"/>
</dbReference>
<comment type="caution">
    <text evidence="6">The sequence shown here is derived from an EMBL/GenBank/DDBJ whole genome shotgun (WGS) entry which is preliminary data.</text>
</comment>
<keyword evidence="3" id="KW-0238">DNA-binding</keyword>
<dbReference type="InterPro" id="IPR005119">
    <property type="entry name" value="LysR_subst-bd"/>
</dbReference>
<dbReference type="PANTHER" id="PTHR30126:SF39">
    <property type="entry name" value="HTH-TYPE TRANSCRIPTIONAL REGULATOR CYSL"/>
    <property type="match status" value="1"/>
</dbReference>
<dbReference type="RefSeq" id="WP_035366702.1">
    <property type="nucleotide sequence ID" value="NZ_BNAP01000012.1"/>
</dbReference>
<organism evidence="6 7">
    <name type="scientific">Pseudodonghicola xiamenensis</name>
    <dbReference type="NCBI Taxonomy" id="337702"/>
    <lineage>
        <taxon>Bacteria</taxon>
        <taxon>Pseudomonadati</taxon>
        <taxon>Pseudomonadota</taxon>
        <taxon>Alphaproteobacteria</taxon>
        <taxon>Rhodobacterales</taxon>
        <taxon>Paracoccaceae</taxon>
        <taxon>Pseudodonghicola</taxon>
    </lineage>
</organism>
<comment type="similarity">
    <text evidence="1">Belongs to the LysR transcriptional regulatory family.</text>
</comment>
<dbReference type="EMBL" id="BNAP01000012">
    <property type="protein sequence ID" value="GHG94160.1"/>
    <property type="molecule type" value="Genomic_DNA"/>
</dbReference>
<reference evidence="6" key="2">
    <citation type="submission" date="2020-09" db="EMBL/GenBank/DDBJ databases">
        <authorList>
            <person name="Sun Q."/>
            <person name="Zhou Y."/>
        </authorList>
    </citation>
    <scope>NUCLEOTIDE SEQUENCE</scope>
    <source>
        <strain evidence="6">CGMCC 1.7081</strain>
    </source>
</reference>
<dbReference type="Gene3D" id="1.10.10.10">
    <property type="entry name" value="Winged helix-like DNA-binding domain superfamily/Winged helix DNA-binding domain"/>
    <property type="match status" value="1"/>
</dbReference>